<dbReference type="EMBL" id="JAUHHV010000009">
    <property type="protein sequence ID" value="KAK1413519.1"/>
    <property type="molecule type" value="Genomic_DNA"/>
</dbReference>
<protein>
    <recommendedName>
        <fullName evidence="2">DUF1421 domain-containing protein</fullName>
    </recommendedName>
</protein>
<accession>A0AAD8K0Q9</accession>
<evidence type="ECO:0000313" key="3">
    <source>
        <dbReference type="EMBL" id="KAK1413519.1"/>
    </source>
</evidence>
<gene>
    <name evidence="3" type="ORF">QVD17_35294</name>
</gene>
<proteinExistence type="predicted"/>
<dbReference type="PANTHER" id="PTHR31805">
    <property type="entry name" value="RECEPTOR-LIKE KINASE, PUTATIVE (DUF1421)-RELATED"/>
    <property type="match status" value="1"/>
</dbReference>
<sequence length="474" mass="52262">MASGSSSKGGFDFASDDILCSYEDYTNQQQSNGTHSDPAIIATKEFNKSRMARTSVFPTSSYGPPDDDSGSGNNHEVIILAVERTMKKHTDNLMRFLEGLSSRLSQLELYCYNLDKSIGEMRSDLTRDHGEAEAKLKFLEKHVQEVHRSVQILRDKQELADTQKELAKLQLAHKEKESSSSSSHQTDDEGKKETLPAQPAQQQQLAIVPAPQPPATQPHASYYMPPHAPLPAPSQTQYQQSQPPLPASTQTQYQQPQAPPQVHSYQQQQQWNPQQPPPQPQPGSRPASPQVYPQYLMTQPPVNPEPVPNSMPMQMSCAAIPPPGSNQPMGYSYSGGPVRTTAQPQPPPPQQPAPQHLKPGFGGQPGDAYGPSYMMYDNESGRVQHPSPGGPFYPPNQNQQQGQGQGGGMMARPAQQFMHNHPYNELIDKLVSMGYRGDHVMSVIQRLDESGQTVDFNAVLDKLNGRPSQRGWSG</sequence>
<dbReference type="PANTHER" id="PTHR31805:SF16">
    <property type="entry name" value="FORMIN-LIKE PROTEIN (DUF1421)"/>
    <property type="match status" value="1"/>
</dbReference>
<dbReference type="Proteomes" id="UP001229421">
    <property type="component" value="Unassembled WGS sequence"/>
</dbReference>
<evidence type="ECO:0000313" key="4">
    <source>
        <dbReference type="Proteomes" id="UP001229421"/>
    </source>
</evidence>
<dbReference type="InterPro" id="IPR010820">
    <property type="entry name" value="DUF1421"/>
</dbReference>
<feature type="compositionally biased region" description="Low complexity" evidence="1">
    <location>
        <begin position="196"/>
        <end position="209"/>
    </location>
</feature>
<dbReference type="Pfam" id="PF07223">
    <property type="entry name" value="DUF1421"/>
    <property type="match status" value="1"/>
</dbReference>
<evidence type="ECO:0000256" key="1">
    <source>
        <dbReference type="SAM" id="MobiDB-lite"/>
    </source>
</evidence>
<organism evidence="3 4">
    <name type="scientific">Tagetes erecta</name>
    <name type="common">African marigold</name>
    <dbReference type="NCBI Taxonomy" id="13708"/>
    <lineage>
        <taxon>Eukaryota</taxon>
        <taxon>Viridiplantae</taxon>
        <taxon>Streptophyta</taxon>
        <taxon>Embryophyta</taxon>
        <taxon>Tracheophyta</taxon>
        <taxon>Spermatophyta</taxon>
        <taxon>Magnoliopsida</taxon>
        <taxon>eudicotyledons</taxon>
        <taxon>Gunneridae</taxon>
        <taxon>Pentapetalae</taxon>
        <taxon>asterids</taxon>
        <taxon>campanulids</taxon>
        <taxon>Asterales</taxon>
        <taxon>Asteraceae</taxon>
        <taxon>Asteroideae</taxon>
        <taxon>Heliantheae alliance</taxon>
        <taxon>Tageteae</taxon>
        <taxon>Tagetes</taxon>
    </lineage>
</organism>
<feature type="compositionally biased region" description="Pro residues" evidence="1">
    <location>
        <begin position="274"/>
        <end position="283"/>
    </location>
</feature>
<keyword evidence="4" id="KW-1185">Reference proteome</keyword>
<feature type="region of interest" description="Disordered" evidence="1">
    <location>
        <begin position="170"/>
        <end position="366"/>
    </location>
</feature>
<name>A0AAD8K0Q9_TARER</name>
<feature type="domain" description="DUF1421" evidence="2">
    <location>
        <begin position="423"/>
        <end position="464"/>
    </location>
</feature>
<feature type="compositionally biased region" description="Low complexity" evidence="1">
    <location>
        <begin position="233"/>
        <end position="256"/>
    </location>
</feature>
<dbReference type="AlphaFoldDB" id="A0AAD8K0Q9"/>
<comment type="caution">
    <text evidence="3">The sequence shown here is derived from an EMBL/GenBank/DDBJ whole genome shotgun (WGS) entry which is preliminary data.</text>
</comment>
<reference evidence="3" key="1">
    <citation type="journal article" date="2023" name="bioRxiv">
        <title>Improved chromosome-level genome assembly for marigold (Tagetes erecta).</title>
        <authorList>
            <person name="Jiang F."/>
            <person name="Yuan L."/>
            <person name="Wang S."/>
            <person name="Wang H."/>
            <person name="Xu D."/>
            <person name="Wang A."/>
            <person name="Fan W."/>
        </authorList>
    </citation>
    <scope>NUCLEOTIDE SEQUENCE</scope>
    <source>
        <strain evidence="3">WSJ</strain>
        <tissue evidence="3">Leaf</tissue>
    </source>
</reference>
<evidence type="ECO:0000259" key="2">
    <source>
        <dbReference type="Pfam" id="PF07223"/>
    </source>
</evidence>
<feature type="region of interest" description="Disordered" evidence="1">
    <location>
        <begin position="382"/>
        <end position="411"/>
    </location>
</feature>
<feature type="compositionally biased region" description="Basic and acidic residues" evidence="1">
    <location>
        <begin position="185"/>
        <end position="194"/>
    </location>
</feature>